<name>A0ABY5TJS2_9GAMM</name>
<dbReference type="InterPro" id="IPR016830">
    <property type="entry name" value="UbiT"/>
</dbReference>
<dbReference type="HAMAP" id="MF_02231">
    <property type="entry name" value="UbiT"/>
    <property type="match status" value="1"/>
</dbReference>
<proteinExistence type="inferred from homology"/>
<dbReference type="Proteomes" id="UP001059934">
    <property type="component" value="Chromosome"/>
</dbReference>
<keyword evidence="1" id="KW-0831">Ubiquinone biosynthesis</keyword>
<sequence length="166" mass="18641">MIKLNPYQKILLPGIKALASNCPFPVQKKIARLLLLPIFEEARLDGDLEFLSHRRIALAISDIDYQATLSLENGHLTLASSSATERPSDAIIRGNLSAFIQLANRAEDPDSLFFQRQLSIEGDTDLALEVKNVIDTVDLDRLPEWLKKALSLSQLMNKHFLDKKAF</sequence>
<feature type="domain" description="SCP2" evidence="2">
    <location>
        <begin position="42"/>
        <end position="135"/>
    </location>
</feature>
<accession>A0ABY5TJS2</accession>
<comment type="function">
    <text evidence="1">Required for O(2)-independent ubiquinone (coenzyme Q) biosynthesis. Likely functions as an accessory factor.</text>
</comment>
<reference evidence="3" key="1">
    <citation type="submission" date="2022-08" db="EMBL/GenBank/DDBJ databases">
        <title>Catabolic pathway analysis in culturable SAR92 clade bacteria reveals their overlooked roles in DMSP degradation in coastal seas.</title>
        <authorList>
            <person name="He X."/>
            <person name="Zhang X."/>
            <person name="Zhang Y."/>
        </authorList>
    </citation>
    <scope>NUCLEOTIDE SEQUENCE</scope>
    <source>
        <strain evidence="3">H455</strain>
    </source>
</reference>
<evidence type="ECO:0000313" key="4">
    <source>
        <dbReference type="Proteomes" id="UP001059934"/>
    </source>
</evidence>
<protein>
    <recommendedName>
        <fullName evidence="1">Ubiquinone biosynthesis accessory factor UbiT</fullName>
    </recommendedName>
</protein>
<comment type="pathway">
    <text evidence="1">Cofactor biosynthesis; ubiquinone biosynthesis.</text>
</comment>
<dbReference type="EMBL" id="CP103416">
    <property type="protein sequence ID" value="UVW34122.1"/>
    <property type="molecule type" value="Genomic_DNA"/>
</dbReference>
<organism evidence="3 4">
    <name type="scientific">SAR92 clade bacterium H455</name>
    <dbReference type="NCBI Taxonomy" id="2974818"/>
    <lineage>
        <taxon>Bacteria</taxon>
        <taxon>Pseudomonadati</taxon>
        <taxon>Pseudomonadota</taxon>
        <taxon>Gammaproteobacteria</taxon>
        <taxon>Cellvibrionales</taxon>
        <taxon>Porticoccaceae</taxon>
        <taxon>SAR92 clade</taxon>
    </lineage>
</organism>
<evidence type="ECO:0000313" key="3">
    <source>
        <dbReference type="EMBL" id="UVW34122.1"/>
    </source>
</evidence>
<evidence type="ECO:0000256" key="1">
    <source>
        <dbReference type="HAMAP-Rule" id="MF_02231"/>
    </source>
</evidence>
<dbReference type="SUPFAM" id="SSF55718">
    <property type="entry name" value="SCP-like"/>
    <property type="match status" value="1"/>
</dbReference>
<evidence type="ECO:0000259" key="2">
    <source>
        <dbReference type="Pfam" id="PF02036"/>
    </source>
</evidence>
<dbReference type="InterPro" id="IPR036527">
    <property type="entry name" value="SCP2_sterol-bd_dom_sf"/>
</dbReference>
<dbReference type="Gene3D" id="3.30.1050.10">
    <property type="entry name" value="SCP2 sterol-binding domain"/>
    <property type="match status" value="1"/>
</dbReference>
<dbReference type="Pfam" id="PF02036">
    <property type="entry name" value="SCP2"/>
    <property type="match status" value="1"/>
</dbReference>
<dbReference type="InterPro" id="IPR003033">
    <property type="entry name" value="SCP2_sterol-bd_dom"/>
</dbReference>
<keyword evidence="4" id="KW-1185">Reference proteome</keyword>
<comment type="similarity">
    <text evidence="1">Belongs to the UbiT family.</text>
</comment>
<gene>
    <name evidence="1" type="primary">ubiT</name>
    <name evidence="3" type="ORF">NYF23_08785</name>
</gene>